<dbReference type="Gene3D" id="3.30.559.30">
    <property type="entry name" value="Nonribosomal peptide synthetase, condensation domain"/>
    <property type="match status" value="1"/>
</dbReference>
<evidence type="ECO:0000256" key="7">
    <source>
        <dbReference type="ARBA" id="ARBA00022679"/>
    </source>
</evidence>
<dbReference type="InterPro" id="IPR052058">
    <property type="entry name" value="Alcohol_O-acetyltransferase"/>
</dbReference>
<evidence type="ECO:0000256" key="11">
    <source>
        <dbReference type="ARBA" id="ARBA00033407"/>
    </source>
</evidence>
<dbReference type="InterPro" id="IPR031641">
    <property type="entry name" value="PapA_C"/>
</dbReference>
<accession>A0A158H6K9</accession>
<dbReference type="InterPro" id="IPR023213">
    <property type="entry name" value="CAT-like_dom_sf"/>
</dbReference>
<dbReference type="RefSeq" id="WP_060857267.1">
    <property type="nucleotide sequence ID" value="NZ_FCOC02000014.1"/>
</dbReference>
<dbReference type="AlphaFoldDB" id="A0A158H6K9"/>
<dbReference type="Pfam" id="PF16911">
    <property type="entry name" value="PapA_C"/>
    <property type="match status" value="1"/>
</dbReference>
<dbReference type="EC" id="2.3.1.282" evidence="5"/>
<dbReference type="InterPro" id="IPR001242">
    <property type="entry name" value="Condensation_dom"/>
</dbReference>
<evidence type="ECO:0000256" key="9">
    <source>
        <dbReference type="ARBA" id="ARBA00030465"/>
    </source>
</evidence>
<comment type="catalytic activity">
    <reaction evidence="3">
        <text>2 a mycocerosyl-[mycocerosic acid synthase] + a phthiodiolone = a dimycocerosyl phthiodiolone + 2 holo-[mycocerosic acid synthase].</text>
        <dbReference type="EC" id="2.3.1.282"/>
    </reaction>
</comment>
<name>A0A158H6K9_CABSO</name>
<evidence type="ECO:0000256" key="6">
    <source>
        <dbReference type="ARBA" id="ARBA00013449"/>
    </source>
</evidence>
<keyword evidence="7" id="KW-0808">Transferase</keyword>
<comment type="catalytic activity">
    <reaction evidence="2">
        <text>2 a mycocerosyl-[mycocerosic acid synthase] + a phenolphthiocerol = a dimycocerosyl phenolphthiocerol + 2 holo-[mycocerosic acid synthase].</text>
        <dbReference type="EC" id="2.3.1.282"/>
    </reaction>
</comment>
<evidence type="ECO:0000313" key="15">
    <source>
        <dbReference type="Proteomes" id="UP000054893"/>
    </source>
</evidence>
<proteinExistence type="inferred from homology"/>
<evidence type="ECO:0000259" key="13">
    <source>
        <dbReference type="Pfam" id="PF16911"/>
    </source>
</evidence>
<dbReference type="Pfam" id="PF00668">
    <property type="entry name" value="Condensation"/>
    <property type="match status" value="1"/>
</dbReference>
<evidence type="ECO:0000256" key="2">
    <source>
        <dbReference type="ARBA" id="ARBA00000625"/>
    </source>
</evidence>
<dbReference type="OrthoDB" id="863140at2"/>
<comment type="catalytic activity">
    <reaction evidence="1">
        <text>2 a mycocerosyl-[mycocerosic acid synthase] + a phthiocerol = a dimycocerosyl phthiocerol + 2 holo-[mycocerosic acid synthase].</text>
        <dbReference type="EC" id="2.3.1.282"/>
    </reaction>
</comment>
<reference evidence="14 15" key="1">
    <citation type="submission" date="2016-01" db="EMBL/GenBank/DDBJ databases">
        <authorList>
            <person name="Oliw E.H."/>
        </authorList>
    </citation>
    <scope>NUCLEOTIDE SEQUENCE [LARGE SCALE GENOMIC DNA]</scope>
    <source>
        <strain evidence="14">LMG 22029</strain>
    </source>
</reference>
<dbReference type="Gene3D" id="3.30.559.10">
    <property type="entry name" value="Chloramphenicol acetyltransferase-like domain"/>
    <property type="match status" value="1"/>
</dbReference>
<organism evidence="14 15">
    <name type="scientific">Caballeronia sordidicola</name>
    <name type="common">Burkholderia sordidicola</name>
    <dbReference type="NCBI Taxonomy" id="196367"/>
    <lineage>
        <taxon>Bacteria</taxon>
        <taxon>Pseudomonadati</taxon>
        <taxon>Pseudomonadota</taxon>
        <taxon>Betaproteobacteria</taxon>
        <taxon>Burkholderiales</taxon>
        <taxon>Burkholderiaceae</taxon>
        <taxon>Caballeronia</taxon>
    </lineage>
</organism>
<evidence type="ECO:0000256" key="3">
    <source>
        <dbReference type="ARBA" id="ARBA00001907"/>
    </source>
</evidence>
<dbReference type="Proteomes" id="UP000054893">
    <property type="component" value="Unassembled WGS sequence"/>
</dbReference>
<evidence type="ECO:0000256" key="5">
    <source>
        <dbReference type="ARBA" id="ARBA00012866"/>
    </source>
</evidence>
<dbReference type="EMBL" id="FCOC02000014">
    <property type="protein sequence ID" value="SAL39623.1"/>
    <property type="molecule type" value="Genomic_DNA"/>
</dbReference>
<evidence type="ECO:0000256" key="10">
    <source>
        <dbReference type="ARBA" id="ARBA00032317"/>
    </source>
</evidence>
<feature type="domain" description="Phthiocerol/phthiodiolone dimycocerosyl transferase C-terminal" evidence="13">
    <location>
        <begin position="208"/>
        <end position="269"/>
    </location>
</feature>
<dbReference type="GO" id="GO:0016746">
    <property type="term" value="F:acyltransferase activity"/>
    <property type="evidence" value="ECO:0007669"/>
    <property type="project" value="UniProtKB-KW"/>
</dbReference>
<comment type="similarity">
    <text evidence="4">Belongs to the acyltransferase PapA5 family.</text>
</comment>
<protein>
    <recommendedName>
        <fullName evidence="6">Phthiocerol/phthiodiolone dimycocerosyl transferase</fullName>
        <ecNumber evidence="5">2.3.1.282</ecNumber>
    </recommendedName>
    <alternativeName>
        <fullName evidence="11">Acyltransferase PapA5</fullName>
    </alternativeName>
    <alternativeName>
        <fullName evidence="9">Phthiocerol/phthiodiolone O-acyltransferase</fullName>
    </alternativeName>
    <alternativeName>
        <fullName evidence="10">Polyketide synthase-associated protein A5</fullName>
    </alternativeName>
</protein>
<evidence type="ECO:0000313" key="14">
    <source>
        <dbReference type="EMBL" id="SAL39623.1"/>
    </source>
</evidence>
<evidence type="ECO:0000259" key="12">
    <source>
        <dbReference type="Pfam" id="PF00668"/>
    </source>
</evidence>
<evidence type="ECO:0000256" key="8">
    <source>
        <dbReference type="ARBA" id="ARBA00023315"/>
    </source>
</evidence>
<dbReference type="PANTHER" id="PTHR28037:SF1">
    <property type="entry name" value="ALCOHOL O-ACETYLTRANSFERASE 1-RELATED"/>
    <property type="match status" value="1"/>
</dbReference>
<sequence>MKDQQKDIEDIQSSKHTRMRSLGSTEHLFWLLDQNRPTHFAMVAEVDRSFPPQAWHAAFRSVQRRHPLLSTFIGVDAQGNTGFHGATDATVPLRVIEREPDTWRREVAREIATPFDWSVAPLWRATLLQGAHASTLILVVHHSVLDGMGSAYLIQDLLLALSGEALAPLGLVESLETLLESQMNSAAVLPAAAPALSPRSFRPGAEDVPQIDALAFPAEFTRRLIARARAEQTTVHGAIAAAVHEAGRRLSREWRSRPLRTVTPVDVRHLASEVGTSSGVYITQTITVDDHPPGAPLWIAARKIKRDLVPAQTPTQAAAELKALDAAMSVKPSVQHAASFLSTVLAFDVLLSNLGNQPVASAYGDITLEALWGPFVTSGFADDQVIGVCTTGGVLRLTHTSYAAIPGLLSEIRTIIEAAVNA</sequence>
<evidence type="ECO:0000256" key="1">
    <source>
        <dbReference type="ARBA" id="ARBA00000026"/>
    </source>
</evidence>
<feature type="domain" description="Condensation" evidence="12">
    <location>
        <begin position="40"/>
        <end position="158"/>
    </location>
</feature>
<gene>
    <name evidence="14" type="ORF">AWB64_04168</name>
</gene>
<dbReference type="PANTHER" id="PTHR28037">
    <property type="entry name" value="ALCOHOL O-ACETYLTRANSFERASE 1-RELATED"/>
    <property type="match status" value="1"/>
</dbReference>
<keyword evidence="8" id="KW-0012">Acyltransferase</keyword>
<evidence type="ECO:0000256" key="4">
    <source>
        <dbReference type="ARBA" id="ARBA00006558"/>
    </source>
</evidence>
<dbReference type="SUPFAM" id="SSF52777">
    <property type="entry name" value="CoA-dependent acyltransferases"/>
    <property type="match status" value="2"/>
</dbReference>